<dbReference type="AlphaFoldDB" id="A0AAD6U1K1"/>
<comment type="caution">
    <text evidence="2">The sequence shown here is derived from an EMBL/GenBank/DDBJ whole genome shotgun (WGS) entry which is preliminary data.</text>
</comment>
<dbReference type="EMBL" id="JARJCN010000043">
    <property type="protein sequence ID" value="KAJ7082837.1"/>
    <property type="molecule type" value="Genomic_DNA"/>
</dbReference>
<feature type="compositionally biased region" description="Low complexity" evidence="1">
    <location>
        <begin position="77"/>
        <end position="91"/>
    </location>
</feature>
<name>A0AAD6U1K1_9AGAR</name>
<sequence>MRRPRPRRAAADTLEAGGTSTNNGGYCVLTFAGMAQAQTALQQVNPGGAPMTMPNSARAFVLAFVPAGLATPPPPTSNSNANATPTNTGTSLRQTYMLPHLRREAATRHRRTSPRTPMVVATLPLRAGGVRVLALTPCRSGCLPCPANKDKGNILFPP</sequence>
<proteinExistence type="predicted"/>
<evidence type="ECO:0000313" key="3">
    <source>
        <dbReference type="Proteomes" id="UP001222325"/>
    </source>
</evidence>
<feature type="region of interest" description="Disordered" evidence="1">
    <location>
        <begin position="71"/>
        <end position="91"/>
    </location>
</feature>
<gene>
    <name evidence="2" type="ORF">B0H15DRAFT_952227</name>
</gene>
<reference evidence="2" key="1">
    <citation type="submission" date="2023-03" db="EMBL/GenBank/DDBJ databases">
        <title>Massive genome expansion in bonnet fungi (Mycena s.s.) driven by repeated elements and novel gene families across ecological guilds.</title>
        <authorList>
            <consortium name="Lawrence Berkeley National Laboratory"/>
            <person name="Harder C.B."/>
            <person name="Miyauchi S."/>
            <person name="Viragh M."/>
            <person name="Kuo A."/>
            <person name="Thoen E."/>
            <person name="Andreopoulos B."/>
            <person name="Lu D."/>
            <person name="Skrede I."/>
            <person name="Drula E."/>
            <person name="Henrissat B."/>
            <person name="Morin E."/>
            <person name="Kohler A."/>
            <person name="Barry K."/>
            <person name="LaButti K."/>
            <person name="Morin E."/>
            <person name="Salamov A."/>
            <person name="Lipzen A."/>
            <person name="Mereny Z."/>
            <person name="Hegedus B."/>
            <person name="Baldrian P."/>
            <person name="Stursova M."/>
            <person name="Weitz H."/>
            <person name="Taylor A."/>
            <person name="Grigoriev I.V."/>
            <person name="Nagy L.G."/>
            <person name="Martin F."/>
            <person name="Kauserud H."/>
        </authorList>
    </citation>
    <scope>NUCLEOTIDE SEQUENCE</scope>
    <source>
        <strain evidence="2">CBHHK173m</strain>
    </source>
</reference>
<dbReference type="Proteomes" id="UP001222325">
    <property type="component" value="Unassembled WGS sequence"/>
</dbReference>
<protein>
    <submittedName>
        <fullName evidence="2">Uncharacterized protein</fullName>
    </submittedName>
</protein>
<evidence type="ECO:0000313" key="2">
    <source>
        <dbReference type="EMBL" id="KAJ7082837.1"/>
    </source>
</evidence>
<keyword evidence="3" id="KW-1185">Reference proteome</keyword>
<accession>A0AAD6U1K1</accession>
<organism evidence="2 3">
    <name type="scientific">Mycena belliarum</name>
    <dbReference type="NCBI Taxonomy" id="1033014"/>
    <lineage>
        <taxon>Eukaryota</taxon>
        <taxon>Fungi</taxon>
        <taxon>Dikarya</taxon>
        <taxon>Basidiomycota</taxon>
        <taxon>Agaricomycotina</taxon>
        <taxon>Agaricomycetes</taxon>
        <taxon>Agaricomycetidae</taxon>
        <taxon>Agaricales</taxon>
        <taxon>Marasmiineae</taxon>
        <taxon>Mycenaceae</taxon>
        <taxon>Mycena</taxon>
    </lineage>
</organism>
<evidence type="ECO:0000256" key="1">
    <source>
        <dbReference type="SAM" id="MobiDB-lite"/>
    </source>
</evidence>